<dbReference type="Gene3D" id="3.30.70.330">
    <property type="match status" value="1"/>
</dbReference>
<evidence type="ECO:0000259" key="2">
    <source>
        <dbReference type="SMART" id="SM00363"/>
    </source>
</evidence>
<dbReference type="InterPro" id="IPR036986">
    <property type="entry name" value="S4_RNA-bd_sf"/>
</dbReference>
<gene>
    <name evidence="3" type="ORF">H9753_05980</name>
</gene>
<dbReference type="AlphaFoldDB" id="A0A9D2PME5"/>
<proteinExistence type="predicted"/>
<accession>A0A9D2PME5</accession>
<dbReference type="InterPro" id="IPR012677">
    <property type="entry name" value="Nucleotide-bd_a/b_plait_sf"/>
</dbReference>
<dbReference type="PROSITE" id="PS50889">
    <property type="entry name" value="S4"/>
    <property type="match status" value="1"/>
</dbReference>
<keyword evidence="1" id="KW-0694">RNA-binding</keyword>
<dbReference type="Gene3D" id="3.30.1370.160">
    <property type="match status" value="1"/>
</dbReference>
<dbReference type="SUPFAM" id="SSF55174">
    <property type="entry name" value="Alpha-L RNA-binding motif"/>
    <property type="match status" value="1"/>
</dbReference>
<dbReference type="InterPro" id="IPR040591">
    <property type="entry name" value="RqcP2_RBD"/>
</dbReference>
<dbReference type="Gene3D" id="3.10.290.10">
    <property type="entry name" value="RNA-binding S4 domain"/>
    <property type="match status" value="1"/>
</dbReference>
<dbReference type="GO" id="GO:0003723">
    <property type="term" value="F:RNA binding"/>
    <property type="evidence" value="ECO:0007669"/>
    <property type="project" value="UniProtKB-KW"/>
</dbReference>
<feature type="domain" description="RNA-binding S4" evidence="2">
    <location>
        <begin position="179"/>
        <end position="237"/>
    </location>
</feature>
<evidence type="ECO:0000313" key="4">
    <source>
        <dbReference type="Proteomes" id="UP000823886"/>
    </source>
</evidence>
<dbReference type="Proteomes" id="UP000823886">
    <property type="component" value="Unassembled WGS sequence"/>
</dbReference>
<reference evidence="3" key="2">
    <citation type="submission" date="2021-04" db="EMBL/GenBank/DDBJ databases">
        <authorList>
            <person name="Gilroy R."/>
        </authorList>
    </citation>
    <scope>NUCLEOTIDE SEQUENCE</scope>
    <source>
        <strain evidence="3">ChiBcec2-3848</strain>
    </source>
</reference>
<dbReference type="InterPro" id="IPR002942">
    <property type="entry name" value="S4_RNA-bd"/>
</dbReference>
<dbReference type="SMART" id="SM00363">
    <property type="entry name" value="S4"/>
    <property type="match status" value="1"/>
</dbReference>
<dbReference type="Pfam" id="PF17774">
    <property type="entry name" value="YlmH_RBD"/>
    <property type="match status" value="1"/>
</dbReference>
<protein>
    <submittedName>
        <fullName evidence="3">RNA-binding protein</fullName>
    </submittedName>
</protein>
<dbReference type="EMBL" id="DWVZ01000078">
    <property type="protein sequence ID" value="HJC63151.1"/>
    <property type="molecule type" value="Genomic_DNA"/>
</dbReference>
<name>A0A9D2PME5_9FIRM</name>
<organism evidence="3 4">
    <name type="scientific">Candidatus Blautia merdavium</name>
    <dbReference type="NCBI Taxonomy" id="2838494"/>
    <lineage>
        <taxon>Bacteria</taxon>
        <taxon>Bacillati</taxon>
        <taxon>Bacillota</taxon>
        <taxon>Clostridia</taxon>
        <taxon>Lachnospirales</taxon>
        <taxon>Lachnospiraceae</taxon>
        <taxon>Blautia</taxon>
    </lineage>
</organism>
<evidence type="ECO:0000313" key="3">
    <source>
        <dbReference type="EMBL" id="HJC63151.1"/>
    </source>
</evidence>
<sequence>MEKNDLFEKRMAELSKKAYYRGILTYSDFLDLNEQSRLSCLSLKDTGTAVQTFGGYDSAERQMAAFVPDAFSYAQDSQELDYPISCLRICPLNRKFAEDLTHRDYLGAILNLGVERSKIGDILVSPEGAYVFCHASMETFFAEELTRIRHTSVRAVPVLDKEELPKPRREEISGTVASLRLDSITALAFHTSRSSMIPFIEGGKVFVNGKLVVSNGYSIKEEDIISVRGKGKFQFGTTTNITKKNRYHVVLYKYC</sequence>
<reference evidence="3" key="1">
    <citation type="journal article" date="2021" name="PeerJ">
        <title>Extensive microbial diversity within the chicken gut microbiome revealed by metagenomics and culture.</title>
        <authorList>
            <person name="Gilroy R."/>
            <person name="Ravi A."/>
            <person name="Getino M."/>
            <person name="Pursley I."/>
            <person name="Horton D.L."/>
            <person name="Alikhan N.F."/>
            <person name="Baker D."/>
            <person name="Gharbi K."/>
            <person name="Hall N."/>
            <person name="Watson M."/>
            <person name="Adriaenssens E.M."/>
            <person name="Foster-Nyarko E."/>
            <person name="Jarju S."/>
            <person name="Secka A."/>
            <person name="Antonio M."/>
            <person name="Oren A."/>
            <person name="Chaudhuri R.R."/>
            <person name="La Ragione R."/>
            <person name="Hildebrand F."/>
            <person name="Pallen M.J."/>
        </authorList>
    </citation>
    <scope>NUCLEOTIDE SEQUENCE</scope>
    <source>
        <strain evidence="3">ChiBcec2-3848</strain>
    </source>
</reference>
<comment type="caution">
    <text evidence="3">The sequence shown here is derived from an EMBL/GenBank/DDBJ whole genome shotgun (WGS) entry which is preliminary data.</text>
</comment>
<evidence type="ECO:0000256" key="1">
    <source>
        <dbReference type="PROSITE-ProRule" id="PRU00182"/>
    </source>
</evidence>
<dbReference type="CDD" id="cd00165">
    <property type="entry name" value="S4"/>
    <property type="match status" value="1"/>
</dbReference>